<sequence length="595" mass="65652">MKSTSARSSAGARFRASTDSKGPTTGAESVEGAVGTRQMDGSGSKAATVGGFFTDDSKGRAGKGAKGAKDRERGKDRAKERGKDKDKDKDKDRRKDRDGDWHWDWDDDNDDDEAPDTETDVDGSFSATDSAFGPDEETPTPPGRRTPPISSSRWSTDTHANTHPTDTLGLLPSEVAVQMLACISDPKTLAIVSQLSRRWYLLAADNLVWRSLFVSKWGVAAAISVAKRQPALTENLPLRLQSPKIHLDLPVQYLFPDPTYSHNYNRPSSSPSIIALDNNNSTEVSWKFIYKQRLILHNNWKSANYQATAFTGHADAVYCVQFQGNLLTSGSRDRTLKFWDINKKIHCIGSISGHDGSVLCMQHDASKYIVTGSSDSTAIIWSYTTGKILHRLIGHTLPVLDVRFNSTHVVTCSKDCTIRVWNVANGAFLHAMDGHQAAVNAIHIHGDYVASASGDCMVKLWNIKTGALVKTFLGHTRGLACVQFDGQKIISGSNDFTLKIWDVYTGLCERTLEGHSNLVRTICFDEERIVSGSYDNTIKIWDRRTGEILHTLEGVHNSWVFHVQMDGTRIVSAAQDKRIVIWDFGIGCALAKEFS</sequence>
<evidence type="ECO:0000313" key="6">
    <source>
        <dbReference type="EMBL" id="KAJ3130693.1"/>
    </source>
</evidence>
<feature type="region of interest" description="Disordered" evidence="4">
    <location>
        <begin position="1"/>
        <end position="165"/>
    </location>
</feature>
<dbReference type="PANTHER" id="PTHR22847:SF745">
    <property type="entry name" value="F-BOX_WD REPEAT-CONTAINING PROTEIN 7"/>
    <property type="match status" value="1"/>
</dbReference>
<dbReference type="CDD" id="cd00200">
    <property type="entry name" value="WD40"/>
    <property type="match status" value="1"/>
</dbReference>
<feature type="repeat" description="WD" evidence="3">
    <location>
        <begin position="392"/>
        <end position="431"/>
    </location>
</feature>
<evidence type="ECO:0000256" key="2">
    <source>
        <dbReference type="ARBA" id="ARBA00022737"/>
    </source>
</evidence>
<feature type="compositionally biased region" description="Acidic residues" evidence="4">
    <location>
        <begin position="105"/>
        <end position="121"/>
    </location>
</feature>
<feature type="compositionally biased region" description="Polar residues" evidence="4">
    <location>
        <begin position="154"/>
        <end position="165"/>
    </location>
</feature>
<keyword evidence="2" id="KW-0677">Repeat</keyword>
<accession>A0AAD5TAD9</accession>
<feature type="repeat" description="WD" evidence="3">
    <location>
        <begin position="432"/>
        <end position="471"/>
    </location>
</feature>
<dbReference type="PROSITE" id="PS50294">
    <property type="entry name" value="WD_REPEATS_REGION"/>
    <property type="match status" value="5"/>
</dbReference>
<dbReference type="Gene3D" id="1.20.1280.50">
    <property type="match status" value="1"/>
</dbReference>
<feature type="repeat" description="WD" evidence="3">
    <location>
        <begin position="472"/>
        <end position="511"/>
    </location>
</feature>
<evidence type="ECO:0000259" key="5">
    <source>
        <dbReference type="PROSITE" id="PS50181"/>
    </source>
</evidence>
<dbReference type="Gene3D" id="2.130.10.10">
    <property type="entry name" value="YVTN repeat-like/Quinoprotein amine dehydrogenase"/>
    <property type="match status" value="2"/>
</dbReference>
<dbReference type="PROSITE" id="PS50181">
    <property type="entry name" value="FBOX"/>
    <property type="match status" value="1"/>
</dbReference>
<dbReference type="InterPro" id="IPR019775">
    <property type="entry name" value="WD40_repeat_CS"/>
</dbReference>
<dbReference type="Pfam" id="PF00400">
    <property type="entry name" value="WD40"/>
    <property type="match status" value="7"/>
</dbReference>
<dbReference type="Pfam" id="PF12937">
    <property type="entry name" value="F-box-like"/>
    <property type="match status" value="1"/>
</dbReference>
<dbReference type="InterPro" id="IPR036322">
    <property type="entry name" value="WD40_repeat_dom_sf"/>
</dbReference>
<dbReference type="InterPro" id="IPR015943">
    <property type="entry name" value="WD40/YVTN_repeat-like_dom_sf"/>
</dbReference>
<protein>
    <recommendedName>
        <fullName evidence="5">F-box domain-containing protein</fullName>
    </recommendedName>
</protein>
<feature type="repeat" description="WD" evidence="3">
    <location>
        <begin position="351"/>
        <end position="391"/>
    </location>
</feature>
<dbReference type="InterPro" id="IPR036047">
    <property type="entry name" value="F-box-like_dom_sf"/>
</dbReference>
<dbReference type="SUPFAM" id="SSF81383">
    <property type="entry name" value="F-box domain"/>
    <property type="match status" value="1"/>
</dbReference>
<gene>
    <name evidence="6" type="ORF">HK100_007682</name>
</gene>
<dbReference type="PANTHER" id="PTHR22847">
    <property type="entry name" value="WD40 REPEAT PROTEIN"/>
    <property type="match status" value="1"/>
</dbReference>
<name>A0AAD5TAD9_9FUNG</name>
<keyword evidence="1 3" id="KW-0853">WD repeat</keyword>
<dbReference type="Proteomes" id="UP001211907">
    <property type="component" value="Unassembled WGS sequence"/>
</dbReference>
<feature type="compositionally biased region" description="Low complexity" evidence="4">
    <location>
        <begin position="1"/>
        <end position="17"/>
    </location>
</feature>
<evidence type="ECO:0000256" key="1">
    <source>
        <dbReference type="ARBA" id="ARBA00022574"/>
    </source>
</evidence>
<feature type="domain" description="F-box" evidence="5">
    <location>
        <begin position="165"/>
        <end position="212"/>
    </location>
</feature>
<organism evidence="6 7">
    <name type="scientific">Physocladia obscura</name>
    <dbReference type="NCBI Taxonomy" id="109957"/>
    <lineage>
        <taxon>Eukaryota</taxon>
        <taxon>Fungi</taxon>
        <taxon>Fungi incertae sedis</taxon>
        <taxon>Chytridiomycota</taxon>
        <taxon>Chytridiomycota incertae sedis</taxon>
        <taxon>Chytridiomycetes</taxon>
        <taxon>Chytridiales</taxon>
        <taxon>Chytriomycetaceae</taxon>
        <taxon>Physocladia</taxon>
    </lineage>
</organism>
<evidence type="ECO:0000256" key="4">
    <source>
        <dbReference type="SAM" id="MobiDB-lite"/>
    </source>
</evidence>
<dbReference type="InterPro" id="IPR001810">
    <property type="entry name" value="F-box_dom"/>
</dbReference>
<dbReference type="EMBL" id="JADGJH010000364">
    <property type="protein sequence ID" value="KAJ3130693.1"/>
    <property type="molecule type" value="Genomic_DNA"/>
</dbReference>
<dbReference type="PROSITE" id="PS50082">
    <property type="entry name" value="WD_REPEATS_2"/>
    <property type="match status" value="6"/>
</dbReference>
<evidence type="ECO:0000256" key="3">
    <source>
        <dbReference type="PROSITE-ProRule" id="PRU00221"/>
    </source>
</evidence>
<evidence type="ECO:0000313" key="7">
    <source>
        <dbReference type="Proteomes" id="UP001211907"/>
    </source>
</evidence>
<dbReference type="PROSITE" id="PS00678">
    <property type="entry name" value="WD_REPEATS_1"/>
    <property type="match status" value="4"/>
</dbReference>
<dbReference type="InterPro" id="IPR001680">
    <property type="entry name" value="WD40_rpt"/>
</dbReference>
<proteinExistence type="predicted"/>
<feature type="repeat" description="WD" evidence="3">
    <location>
        <begin position="512"/>
        <end position="551"/>
    </location>
</feature>
<dbReference type="AlphaFoldDB" id="A0AAD5TAD9"/>
<dbReference type="InterPro" id="IPR020472">
    <property type="entry name" value="WD40_PAC1"/>
</dbReference>
<dbReference type="SUPFAM" id="SSF50978">
    <property type="entry name" value="WD40 repeat-like"/>
    <property type="match status" value="1"/>
</dbReference>
<comment type="caution">
    <text evidence="6">The sequence shown here is derived from an EMBL/GenBank/DDBJ whole genome shotgun (WGS) entry which is preliminary data.</text>
</comment>
<feature type="compositionally biased region" description="Basic and acidic residues" evidence="4">
    <location>
        <begin position="67"/>
        <end position="104"/>
    </location>
</feature>
<keyword evidence="7" id="KW-1185">Reference proteome</keyword>
<feature type="repeat" description="WD" evidence="3">
    <location>
        <begin position="310"/>
        <end position="342"/>
    </location>
</feature>
<dbReference type="SMART" id="SM00320">
    <property type="entry name" value="WD40"/>
    <property type="match status" value="7"/>
</dbReference>
<dbReference type="PRINTS" id="PR00320">
    <property type="entry name" value="GPROTEINBRPT"/>
</dbReference>
<reference evidence="6" key="1">
    <citation type="submission" date="2020-05" db="EMBL/GenBank/DDBJ databases">
        <title>Phylogenomic resolution of chytrid fungi.</title>
        <authorList>
            <person name="Stajich J.E."/>
            <person name="Amses K."/>
            <person name="Simmons R."/>
            <person name="Seto K."/>
            <person name="Myers J."/>
            <person name="Bonds A."/>
            <person name="Quandt C.A."/>
            <person name="Barry K."/>
            <person name="Liu P."/>
            <person name="Grigoriev I."/>
            <person name="Longcore J.E."/>
            <person name="James T.Y."/>
        </authorList>
    </citation>
    <scope>NUCLEOTIDE SEQUENCE</scope>
    <source>
        <strain evidence="6">JEL0513</strain>
    </source>
</reference>